<evidence type="ECO:0000313" key="1">
    <source>
        <dbReference type="EMBL" id="GHP00942.1"/>
    </source>
</evidence>
<gene>
    <name evidence="1" type="ORF">KSF_109890</name>
</gene>
<dbReference type="AlphaFoldDB" id="A0A8J3J580"/>
<dbReference type="Proteomes" id="UP000597444">
    <property type="component" value="Unassembled WGS sequence"/>
</dbReference>
<comment type="caution">
    <text evidence="1">The sequence shown here is derived from an EMBL/GenBank/DDBJ whole genome shotgun (WGS) entry which is preliminary data.</text>
</comment>
<reference evidence="1" key="1">
    <citation type="submission" date="2020-10" db="EMBL/GenBank/DDBJ databases">
        <title>Taxonomic study of unclassified bacteria belonging to the class Ktedonobacteria.</title>
        <authorList>
            <person name="Yabe S."/>
            <person name="Wang C.M."/>
            <person name="Zheng Y."/>
            <person name="Sakai Y."/>
            <person name="Cavaletti L."/>
            <person name="Monciardini P."/>
            <person name="Donadio S."/>
        </authorList>
    </citation>
    <scope>NUCLEOTIDE SEQUENCE</scope>
    <source>
        <strain evidence="1">ID150040</strain>
    </source>
</reference>
<dbReference type="EMBL" id="BNJK01000003">
    <property type="protein sequence ID" value="GHP00942.1"/>
    <property type="molecule type" value="Genomic_DNA"/>
</dbReference>
<evidence type="ECO:0000313" key="2">
    <source>
        <dbReference type="Proteomes" id="UP000597444"/>
    </source>
</evidence>
<protein>
    <submittedName>
        <fullName evidence="1">Uncharacterized protein</fullName>
    </submittedName>
</protein>
<accession>A0A8J3J580</accession>
<organism evidence="1 2">
    <name type="scientific">Reticulibacter mediterranei</name>
    <dbReference type="NCBI Taxonomy" id="2778369"/>
    <lineage>
        <taxon>Bacteria</taxon>
        <taxon>Bacillati</taxon>
        <taxon>Chloroflexota</taxon>
        <taxon>Ktedonobacteria</taxon>
        <taxon>Ktedonobacterales</taxon>
        <taxon>Reticulibacteraceae</taxon>
        <taxon>Reticulibacter</taxon>
    </lineage>
</organism>
<proteinExistence type="predicted"/>
<keyword evidence="2" id="KW-1185">Reference proteome</keyword>
<sequence length="68" mass="7729">MWIFLFGERKHGESILLWDKVTQQLDANVFFGGIDEGIRWHSTLHGNCWIGDLFYLSAGVGFCGNPNL</sequence>
<name>A0A8J3J580_9CHLR</name>